<organism evidence="2 3">
    <name type="scientific">Micromonospora coriariae</name>
    <dbReference type="NCBI Taxonomy" id="285665"/>
    <lineage>
        <taxon>Bacteria</taxon>
        <taxon>Bacillati</taxon>
        <taxon>Actinomycetota</taxon>
        <taxon>Actinomycetes</taxon>
        <taxon>Micromonosporales</taxon>
        <taxon>Micromonosporaceae</taxon>
        <taxon>Micromonospora</taxon>
    </lineage>
</organism>
<evidence type="ECO:0000259" key="1">
    <source>
        <dbReference type="SMART" id="SM00421"/>
    </source>
</evidence>
<dbReference type="InterPro" id="IPR016032">
    <property type="entry name" value="Sig_transdc_resp-reg_C-effctor"/>
</dbReference>
<sequence length="331" mass="36021">MKLAVLGLSADEERVYEALVALPGSTVVALADHLSTPAGPLQRTLAALNAKHLVAGSGNPARYLAAPPDIAINQLVQLRERELSAARAKVHSLSEIHRSAHRTSPELVIEQLTDRETIAAAVAHLESEAHQQVRVFDTPPYYEVPGGAGAARNTQAQIARHQNDGVAHRVIYSLDAVTWPQKLETDILPAVRGGEEARTRRTLPIKLIIRDDQDALIPFDLSRSGLQVAYLVRRSPLLTALEALFEGEWAQAAPLDASAVTPSAFGGLTRPDEETRSLLTMMMAGLTDTAIARVNGWSTRTTYRRLQRVMTELGASSRFQAGCLAERRGWL</sequence>
<dbReference type="EMBL" id="LT607412">
    <property type="protein sequence ID" value="SCF17794.1"/>
    <property type="molecule type" value="Genomic_DNA"/>
</dbReference>
<dbReference type="PANTHER" id="PTHR34293">
    <property type="entry name" value="HTH-TYPE TRANSCRIPTIONAL REGULATOR TRMBL2"/>
    <property type="match status" value="1"/>
</dbReference>
<dbReference type="InterPro" id="IPR051797">
    <property type="entry name" value="TrmB-like"/>
</dbReference>
<dbReference type="InterPro" id="IPR002831">
    <property type="entry name" value="Tscrpt_reg_TrmB_N"/>
</dbReference>
<dbReference type="OrthoDB" id="4266042at2"/>
<dbReference type="Pfam" id="PF01978">
    <property type="entry name" value="TrmB"/>
    <property type="match status" value="1"/>
</dbReference>
<evidence type="ECO:0000313" key="3">
    <source>
        <dbReference type="Proteomes" id="UP000198243"/>
    </source>
</evidence>
<dbReference type="Proteomes" id="UP000198243">
    <property type="component" value="Chromosome I"/>
</dbReference>
<keyword evidence="3" id="KW-1185">Reference proteome</keyword>
<reference evidence="3" key="1">
    <citation type="submission" date="2016-06" db="EMBL/GenBank/DDBJ databases">
        <authorList>
            <person name="Varghese N."/>
            <person name="Submissions Spin"/>
        </authorList>
    </citation>
    <scope>NUCLEOTIDE SEQUENCE [LARGE SCALE GENOMIC DNA]</scope>
    <source>
        <strain evidence="3">DSM 44875</strain>
    </source>
</reference>
<dbReference type="RefSeq" id="WP_089021541.1">
    <property type="nucleotide sequence ID" value="NZ_LT607412.1"/>
</dbReference>
<proteinExistence type="predicted"/>
<dbReference type="InterPro" id="IPR036388">
    <property type="entry name" value="WH-like_DNA-bd_sf"/>
</dbReference>
<dbReference type="AlphaFoldDB" id="A0A1C4YAR5"/>
<dbReference type="SMART" id="SM00421">
    <property type="entry name" value="HTH_LUXR"/>
    <property type="match status" value="1"/>
</dbReference>
<dbReference type="SUPFAM" id="SSF46894">
    <property type="entry name" value="C-terminal effector domain of the bipartite response regulators"/>
    <property type="match status" value="1"/>
</dbReference>
<name>A0A1C4YAR5_9ACTN</name>
<feature type="domain" description="HTH luxR-type" evidence="1">
    <location>
        <begin position="268"/>
        <end position="325"/>
    </location>
</feature>
<dbReference type="Gene3D" id="1.10.10.10">
    <property type="entry name" value="Winged helix-like DNA-binding domain superfamily/Winged helix DNA-binding domain"/>
    <property type="match status" value="2"/>
</dbReference>
<dbReference type="InterPro" id="IPR000792">
    <property type="entry name" value="Tscrpt_reg_LuxR_C"/>
</dbReference>
<gene>
    <name evidence="2" type="ORF">GA0070607_6502</name>
</gene>
<dbReference type="GO" id="GO:0006355">
    <property type="term" value="P:regulation of DNA-templated transcription"/>
    <property type="evidence" value="ECO:0007669"/>
    <property type="project" value="InterPro"/>
</dbReference>
<dbReference type="PANTHER" id="PTHR34293:SF1">
    <property type="entry name" value="HTH-TYPE TRANSCRIPTIONAL REGULATOR TRMBL2"/>
    <property type="match status" value="1"/>
</dbReference>
<protein>
    <submittedName>
        <fullName evidence="2">Sugar-specific transcriptional regulator TrmB</fullName>
    </submittedName>
</protein>
<evidence type="ECO:0000313" key="2">
    <source>
        <dbReference type="EMBL" id="SCF17794.1"/>
    </source>
</evidence>
<accession>A0A1C4YAR5</accession>
<dbReference type="GO" id="GO:0003677">
    <property type="term" value="F:DNA binding"/>
    <property type="evidence" value="ECO:0007669"/>
    <property type="project" value="InterPro"/>
</dbReference>